<gene>
    <name evidence="3" type="ORF">ANCDUO_23954</name>
</gene>
<dbReference type="InterPro" id="IPR043128">
    <property type="entry name" value="Rev_trsase/Diguanyl_cyclase"/>
</dbReference>
<organism evidence="3 4">
    <name type="scientific">Ancylostoma duodenale</name>
    <dbReference type="NCBI Taxonomy" id="51022"/>
    <lineage>
        <taxon>Eukaryota</taxon>
        <taxon>Metazoa</taxon>
        <taxon>Ecdysozoa</taxon>
        <taxon>Nematoda</taxon>
        <taxon>Chromadorea</taxon>
        <taxon>Rhabditida</taxon>
        <taxon>Rhabditina</taxon>
        <taxon>Rhabditomorpha</taxon>
        <taxon>Strongyloidea</taxon>
        <taxon>Ancylostomatidae</taxon>
        <taxon>Ancylostomatinae</taxon>
        <taxon>Ancylostoma</taxon>
    </lineage>
</organism>
<keyword evidence="1" id="KW-0472">Membrane</keyword>
<keyword evidence="1" id="KW-1133">Transmembrane helix</keyword>
<keyword evidence="4" id="KW-1185">Reference proteome</keyword>
<accession>A0A0C2FMB3</accession>
<evidence type="ECO:0000259" key="2">
    <source>
        <dbReference type="Pfam" id="PF07245"/>
    </source>
</evidence>
<evidence type="ECO:0000313" key="4">
    <source>
        <dbReference type="Proteomes" id="UP000054047"/>
    </source>
</evidence>
<reference evidence="3 4" key="1">
    <citation type="submission" date="2013-12" db="EMBL/GenBank/DDBJ databases">
        <title>Draft genome of the parsitic nematode Ancylostoma duodenale.</title>
        <authorList>
            <person name="Mitreva M."/>
        </authorList>
    </citation>
    <scope>NUCLEOTIDE SEQUENCE [LARGE SCALE GENOMIC DNA]</scope>
    <source>
        <strain evidence="3 4">Zhejiang</strain>
    </source>
</reference>
<dbReference type="Proteomes" id="UP000054047">
    <property type="component" value="Unassembled WGS sequence"/>
</dbReference>
<dbReference type="SUPFAM" id="SSF56672">
    <property type="entry name" value="DNA/RNA polymerases"/>
    <property type="match status" value="1"/>
</dbReference>
<dbReference type="Gene3D" id="2.60.98.50">
    <property type="match status" value="1"/>
</dbReference>
<dbReference type="Gene3D" id="3.30.70.270">
    <property type="match status" value="1"/>
</dbReference>
<dbReference type="Gene3D" id="3.10.10.10">
    <property type="entry name" value="HIV Type 1 Reverse Transcriptase, subunit A, domain 1"/>
    <property type="match status" value="1"/>
</dbReference>
<proteinExistence type="predicted"/>
<keyword evidence="1" id="KW-0812">Transmembrane</keyword>
<feature type="domain" description="Phlebovirus glycoprotein G2 fusion" evidence="2">
    <location>
        <begin position="550"/>
        <end position="870"/>
    </location>
</feature>
<dbReference type="Pfam" id="PF07245">
    <property type="entry name" value="Phlebovirus_G2"/>
    <property type="match status" value="1"/>
</dbReference>
<evidence type="ECO:0000313" key="3">
    <source>
        <dbReference type="EMBL" id="KIH45996.1"/>
    </source>
</evidence>
<protein>
    <submittedName>
        <fullName evidence="3">Phlebovirus glycoprotein G1</fullName>
    </submittedName>
</protein>
<dbReference type="OrthoDB" id="5877595at2759"/>
<dbReference type="EMBL" id="KN770430">
    <property type="protein sequence ID" value="KIH45996.1"/>
    <property type="molecule type" value="Genomic_DNA"/>
</dbReference>
<sequence>MDQLQRGIIEKVPSEAVSSPAHYLSHHGVIKKEGDDIKIRCVYNGSAKTKGNLSLNDSLYRGPVLLPDLAGILLRIRFYRILISSDIEKAFLMVGLHVDSRDYTRFLWLNDPTRPLIRDNVVTYRFTRVPFGLISSPFLLAGTIHHHLTTTATPISQAILRNTYVDNVFYGFKNSTKTSSSLRGEPCECPDWAIACSFSNSEKTTNSKIAAIPTSLRNYQPPHVCSFTRSPNCSSTTRIDVFNQIQLYDNTTLLVENLNIDIKEYLDKSDFICINHNGKKVKIHPTRRLLTGTSFFCEHHRCYDRALLFCTYDNPLAILVTNESNHSMPIILKAWGTIAKTYYGYINNSAEDHPTTTPETRIQVYSECTKDGLKVTSNSTIETLEACIQTYCAFLQHVTSQVILFPNSLIMYNYQVSVRAWKEDKILFKEQVNCHAYPICEILQCTTCWEWIYNSHCWTYMQVAYAVIAGISIVLLTPILYIFCELLHFMMRLLYLLFTKLCSRPRSMSFKTLRSKESFKRYINRRHTSKRKWTACTIMKLLQVYNSDQCAQFTSITAQETLCTISNNSETCTFNEATMMTLQPLQQETCLALKDHNNVYIGMISVKVYGIYYKCQKRVEFYSRDHEFITESSHRCYRAGSCKENTCENTKPTDKLEEFSRAANDHPGYTFCSSSCGCVTCDGCFFCNPSCLFYRCYAKPTTQSAYKIYTCPTWDLIVRAEITIKKGSSAETKRITLHPGATTAWNNIRFTLIGTVVPQLPILSATFMTNLKNTAVVEPAHKGQLIPNTIGQFQCSTLSNSKQFRCQFTSKCCTCSKGIQKATCICSDGNLTKHMTNSRLPLAGKNFLLYKRKMNLYAKVNIGSTLQMQIVAENLAIRLRMHKGTCFIQVSELEGCYSCLAGATLGLVC</sequence>
<name>A0A0C2FMB3_9BILA</name>
<dbReference type="InterPro" id="IPR043502">
    <property type="entry name" value="DNA/RNA_pol_sf"/>
</dbReference>
<feature type="transmembrane region" description="Helical" evidence="1">
    <location>
        <begin position="463"/>
        <end position="484"/>
    </location>
</feature>
<dbReference type="InterPro" id="IPR009878">
    <property type="entry name" value="Phlebovirus_G2_fusion"/>
</dbReference>
<dbReference type="AlphaFoldDB" id="A0A0C2FMB3"/>
<dbReference type="PANTHER" id="PTHR47331">
    <property type="entry name" value="PHD-TYPE DOMAIN-CONTAINING PROTEIN"/>
    <property type="match status" value="1"/>
</dbReference>
<evidence type="ECO:0000256" key="1">
    <source>
        <dbReference type="SAM" id="Phobius"/>
    </source>
</evidence>